<dbReference type="AlphaFoldDB" id="A0A8H6YKT8"/>
<protein>
    <recommendedName>
        <fullName evidence="5">Transmembrane protein</fullName>
    </recommendedName>
</protein>
<keyword evidence="2" id="KW-1133">Transmembrane helix</keyword>
<gene>
    <name evidence="3" type="ORF">MSAN_01114800</name>
</gene>
<dbReference type="PANTHER" id="PTHR40465">
    <property type="entry name" value="CHROMOSOME 1, WHOLE GENOME SHOTGUN SEQUENCE"/>
    <property type="match status" value="1"/>
</dbReference>
<dbReference type="Proteomes" id="UP000623467">
    <property type="component" value="Unassembled WGS sequence"/>
</dbReference>
<evidence type="ECO:0000313" key="3">
    <source>
        <dbReference type="EMBL" id="KAF7360854.1"/>
    </source>
</evidence>
<feature type="transmembrane region" description="Helical" evidence="2">
    <location>
        <begin position="20"/>
        <end position="42"/>
    </location>
</feature>
<proteinExistence type="predicted"/>
<evidence type="ECO:0000313" key="4">
    <source>
        <dbReference type="Proteomes" id="UP000623467"/>
    </source>
</evidence>
<feature type="transmembrane region" description="Helical" evidence="2">
    <location>
        <begin position="54"/>
        <end position="82"/>
    </location>
</feature>
<keyword evidence="2" id="KW-0812">Transmembrane</keyword>
<feature type="transmembrane region" description="Helical" evidence="2">
    <location>
        <begin position="145"/>
        <end position="169"/>
    </location>
</feature>
<feature type="transmembrane region" description="Helical" evidence="2">
    <location>
        <begin position="181"/>
        <end position="204"/>
    </location>
</feature>
<organism evidence="3 4">
    <name type="scientific">Mycena sanguinolenta</name>
    <dbReference type="NCBI Taxonomy" id="230812"/>
    <lineage>
        <taxon>Eukaryota</taxon>
        <taxon>Fungi</taxon>
        <taxon>Dikarya</taxon>
        <taxon>Basidiomycota</taxon>
        <taxon>Agaricomycotina</taxon>
        <taxon>Agaricomycetes</taxon>
        <taxon>Agaricomycetidae</taxon>
        <taxon>Agaricales</taxon>
        <taxon>Marasmiineae</taxon>
        <taxon>Mycenaceae</taxon>
        <taxon>Mycena</taxon>
    </lineage>
</organism>
<keyword evidence="2" id="KW-0472">Membrane</keyword>
<dbReference type="EMBL" id="JACAZH010000008">
    <property type="protein sequence ID" value="KAF7360854.1"/>
    <property type="molecule type" value="Genomic_DNA"/>
</dbReference>
<keyword evidence="4" id="KW-1185">Reference proteome</keyword>
<feature type="region of interest" description="Disordered" evidence="1">
    <location>
        <begin position="372"/>
        <end position="400"/>
    </location>
</feature>
<accession>A0A8H6YKT8</accession>
<evidence type="ECO:0000256" key="2">
    <source>
        <dbReference type="SAM" id="Phobius"/>
    </source>
</evidence>
<evidence type="ECO:0008006" key="5">
    <source>
        <dbReference type="Google" id="ProtNLM"/>
    </source>
</evidence>
<reference evidence="3" key="1">
    <citation type="submission" date="2020-05" db="EMBL/GenBank/DDBJ databases">
        <title>Mycena genomes resolve the evolution of fungal bioluminescence.</title>
        <authorList>
            <person name="Tsai I.J."/>
        </authorList>
    </citation>
    <scope>NUCLEOTIDE SEQUENCE</scope>
    <source>
        <strain evidence="3">160909Yilan</strain>
    </source>
</reference>
<feature type="transmembrane region" description="Helical" evidence="2">
    <location>
        <begin position="88"/>
        <end position="106"/>
    </location>
</feature>
<sequence>MSTALTSEQVQEVHFALGPWLIGSCVELLFQGVLSCQFTNYFSYYKDDTRAMKIVVAILAVLTTLKSMQSFAIIWVTFISYFGDVDGAILLNYTAWVSRLLILLIARLNERTVASRQSTNGELRYWDSMSNVISASACESSPKRWYVVVPVVLLFFFALLAMVVATYFIVKQNNRLIADWFAAHLSSVFAGDIILSLSTAYFLLKTRKDVLPQTVGLSRFASKTIYPSNITFSRRDQRADPANLPDRGPPPPSGTSANHFHYSRPLILISFRDFRSAMFNLIFSQITVVDGAEFISTGFNMPLPKLYAISMMWTLNARRTISANHSSEHGMTHTSNELSGARSRAQRRNNGDVELGAIQVVTQTETHIVRDIFPDDDRKRGPTYIDTKKSDDDSSVQDRK</sequence>
<evidence type="ECO:0000256" key="1">
    <source>
        <dbReference type="SAM" id="MobiDB-lite"/>
    </source>
</evidence>
<feature type="region of interest" description="Disordered" evidence="1">
    <location>
        <begin position="237"/>
        <end position="258"/>
    </location>
</feature>
<dbReference type="PANTHER" id="PTHR40465:SF1">
    <property type="entry name" value="DUF6534 DOMAIN-CONTAINING PROTEIN"/>
    <property type="match status" value="1"/>
</dbReference>
<feature type="region of interest" description="Disordered" evidence="1">
    <location>
        <begin position="325"/>
        <end position="351"/>
    </location>
</feature>
<comment type="caution">
    <text evidence="3">The sequence shown here is derived from an EMBL/GenBank/DDBJ whole genome shotgun (WGS) entry which is preliminary data.</text>
</comment>
<name>A0A8H6YKT8_9AGAR</name>
<dbReference type="OrthoDB" id="3268841at2759"/>